<proteinExistence type="predicted"/>
<evidence type="ECO:0000313" key="1">
    <source>
        <dbReference type="EMBL" id="GGA04924.1"/>
    </source>
</evidence>
<comment type="caution">
    <text evidence="1">The sequence shown here is derived from an EMBL/GenBank/DDBJ whole genome shotgun (WGS) entry which is preliminary data.</text>
</comment>
<dbReference type="RefSeq" id="WP_189018595.1">
    <property type="nucleotide sequence ID" value="NZ_BMHE01000047.1"/>
</dbReference>
<keyword evidence="2" id="KW-1185">Reference proteome</keyword>
<name>A0ABQ1FB71_9BACL</name>
<evidence type="ECO:0000313" key="2">
    <source>
        <dbReference type="Proteomes" id="UP000615455"/>
    </source>
</evidence>
<organism evidence="1 2">
    <name type="scientific">Paenibacillus marchantiophytorum</name>
    <dbReference type="NCBI Taxonomy" id="1619310"/>
    <lineage>
        <taxon>Bacteria</taxon>
        <taxon>Bacillati</taxon>
        <taxon>Bacillota</taxon>
        <taxon>Bacilli</taxon>
        <taxon>Bacillales</taxon>
        <taxon>Paenibacillaceae</taxon>
        <taxon>Paenibacillus</taxon>
    </lineage>
</organism>
<reference evidence="2" key="1">
    <citation type="journal article" date="2019" name="Int. J. Syst. Evol. Microbiol.">
        <title>The Global Catalogue of Microorganisms (GCM) 10K type strain sequencing project: providing services to taxonomists for standard genome sequencing and annotation.</title>
        <authorList>
            <consortium name="The Broad Institute Genomics Platform"/>
            <consortium name="The Broad Institute Genome Sequencing Center for Infectious Disease"/>
            <person name="Wu L."/>
            <person name="Ma J."/>
        </authorList>
    </citation>
    <scope>NUCLEOTIDE SEQUENCE [LARGE SCALE GENOMIC DNA]</scope>
    <source>
        <strain evidence="2">CGMCC 1.15043</strain>
    </source>
</reference>
<dbReference type="EMBL" id="BMHE01000047">
    <property type="protein sequence ID" value="GGA04924.1"/>
    <property type="molecule type" value="Genomic_DNA"/>
</dbReference>
<dbReference type="Proteomes" id="UP000615455">
    <property type="component" value="Unassembled WGS sequence"/>
</dbReference>
<protein>
    <submittedName>
        <fullName evidence="1">Uncharacterized protein</fullName>
    </submittedName>
</protein>
<gene>
    <name evidence="1" type="ORF">GCM10008018_58510</name>
</gene>
<accession>A0ABQ1FB71</accession>
<sequence>MLVAFWGPVHGQVNTTSNMIAIATMLALDHHIRILLTHTHLERSTLEKAYSKLRQVERDSESAGGMDGIYRLAECNMLTPERVRDNAESLVKNRLDMLAGMTSGDSHKFKSILPEFIKQAQKPQAYELMFVDVSSGTRNELSNLVMEQADLIVVNINQNKSVLDPFFNRGEDWPEVLNKKPVIFCIGSYLRASSMSRNRIAKEHKISMKHIGYVPHHFKYLDAQNEQHIIQFLMKVRSVKKKFLSFNEDVFFTEAVREMGKRILTSLEILPPSEEEMYG</sequence>